<evidence type="ECO:0000256" key="1">
    <source>
        <dbReference type="SAM" id="MobiDB-lite"/>
    </source>
</evidence>
<reference evidence="2" key="1">
    <citation type="journal article" date="2023" name="Mol. Phylogenet. Evol.">
        <title>Genome-scale phylogeny and comparative genomics of the fungal order Sordariales.</title>
        <authorList>
            <person name="Hensen N."/>
            <person name="Bonometti L."/>
            <person name="Westerberg I."/>
            <person name="Brannstrom I.O."/>
            <person name="Guillou S."/>
            <person name="Cros-Aarteil S."/>
            <person name="Calhoun S."/>
            <person name="Haridas S."/>
            <person name="Kuo A."/>
            <person name="Mondo S."/>
            <person name="Pangilinan J."/>
            <person name="Riley R."/>
            <person name="LaButti K."/>
            <person name="Andreopoulos B."/>
            <person name="Lipzen A."/>
            <person name="Chen C."/>
            <person name="Yan M."/>
            <person name="Daum C."/>
            <person name="Ng V."/>
            <person name="Clum A."/>
            <person name="Steindorff A."/>
            <person name="Ohm R.A."/>
            <person name="Martin F."/>
            <person name="Silar P."/>
            <person name="Natvig D.O."/>
            <person name="Lalanne C."/>
            <person name="Gautier V."/>
            <person name="Ament-Velasquez S.L."/>
            <person name="Kruys A."/>
            <person name="Hutchinson M.I."/>
            <person name="Powell A.J."/>
            <person name="Barry K."/>
            <person name="Miller A.N."/>
            <person name="Grigoriev I.V."/>
            <person name="Debuchy R."/>
            <person name="Gladieux P."/>
            <person name="Hiltunen Thoren M."/>
            <person name="Johannesson H."/>
        </authorList>
    </citation>
    <scope>NUCLEOTIDE SEQUENCE</scope>
    <source>
        <strain evidence="2">CBS 560.94</strain>
    </source>
</reference>
<feature type="compositionally biased region" description="Low complexity" evidence="1">
    <location>
        <begin position="114"/>
        <end position="140"/>
    </location>
</feature>
<feature type="region of interest" description="Disordered" evidence="1">
    <location>
        <begin position="103"/>
        <end position="141"/>
    </location>
</feature>
<keyword evidence="3" id="KW-1185">Reference proteome</keyword>
<dbReference type="GeneID" id="87858213"/>
<dbReference type="AlphaFoldDB" id="A0AAE0JGH8"/>
<dbReference type="RefSeq" id="XP_062682545.1">
    <property type="nucleotide sequence ID" value="XM_062821059.1"/>
</dbReference>
<dbReference type="Proteomes" id="UP001278500">
    <property type="component" value="Unassembled WGS sequence"/>
</dbReference>
<name>A0AAE0JGH8_9PEZI</name>
<evidence type="ECO:0000313" key="3">
    <source>
        <dbReference type="Proteomes" id="UP001278500"/>
    </source>
</evidence>
<proteinExistence type="predicted"/>
<organism evidence="2 3">
    <name type="scientific">Neurospora tetraspora</name>
    <dbReference type="NCBI Taxonomy" id="94610"/>
    <lineage>
        <taxon>Eukaryota</taxon>
        <taxon>Fungi</taxon>
        <taxon>Dikarya</taxon>
        <taxon>Ascomycota</taxon>
        <taxon>Pezizomycotina</taxon>
        <taxon>Sordariomycetes</taxon>
        <taxon>Sordariomycetidae</taxon>
        <taxon>Sordariales</taxon>
        <taxon>Sordariaceae</taxon>
        <taxon>Neurospora</taxon>
    </lineage>
</organism>
<protein>
    <submittedName>
        <fullName evidence="2">Uncharacterized protein</fullName>
    </submittedName>
</protein>
<evidence type="ECO:0000313" key="2">
    <source>
        <dbReference type="EMBL" id="KAK3347463.1"/>
    </source>
</evidence>
<dbReference type="EMBL" id="JAUEPP010000003">
    <property type="protein sequence ID" value="KAK3347463.1"/>
    <property type="molecule type" value="Genomic_DNA"/>
</dbReference>
<reference evidence="2" key="2">
    <citation type="submission" date="2023-06" db="EMBL/GenBank/DDBJ databases">
        <authorList>
            <consortium name="Lawrence Berkeley National Laboratory"/>
            <person name="Haridas S."/>
            <person name="Hensen N."/>
            <person name="Bonometti L."/>
            <person name="Westerberg I."/>
            <person name="Brannstrom I.O."/>
            <person name="Guillou S."/>
            <person name="Cros-Aarteil S."/>
            <person name="Calhoun S."/>
            <person name="Kuo A."/>
            <person name="Mondo S."/>
            <person name="Pangilinan J."/>
            <person name="Riley R."/>
            <person name="Labutti K."/>
            <person name="Andreopoulos B."/>
            <person name="Lipzen A."/>
            <person name="Chen C."/>
            <person name="Yanf M."/>
            <person name="Daum C."/>
            <person name="Ng V."/>
            <person name="Clum A."/>
            <person name="Steindorff A."/>
            <person name="Ohm R."/>
            <person name="Martin F."/>
            <person name="Silar P."/>
            <person name="Natvig D."/>
            <person name="Lalanne C."/>
            <person name="Gautier V."/>
            <person name="Ament-Velasquez S.L."/>
            <person name="Kruys A."/>
            <person name="Hutchinson M.I."/>
            <person name="Powell A.J."/>
            <person name="Barry K."/>
            <person name="Miller A.N."/>
            <person name="Grigoriev I.V."/>
            <person name="Debuchy R."/>
            <person name="Gladieux P."/>
            <person name="Thoren M.H."/>
            <person name="Johannesson H."/>
        </authorList>
    </citation>
    <scope>NUCLEOTIDE SEQUENCE</scope>
    <source>
        <strain evidence="2">CBS 560.94</strain>
    </source>
</reference>
<gene>
    <name evidence="2" type="ORF">B0H65DRAFT_149467</name>
</gene>
<accession>A0AAE0JGH8</accession>
<sequence length="182" mass="19092">MGCGGAQGSGFQEVTEAPGSQERSGKNQRNHSVAPGDPASVYKHPIFPSRARQPAHLLVFCFSVHDPTSTLLTPNPAFSNRSIVALSSSCIFSKTSSAFSPITMPPKKTESKAADASVAAPAAPAAAPTSAPKTSKSPSTHASYQDMITDAIVAVFNPVHFCRGVFGCGRFWSVSKLRQLLS</sequence>
<feature type="region of interest" description="Disordered" evidence="1">
    <location>
        <begin position="1"/>
        <end position="41"/>
    </location>
</feature>
<comment type="caution">
    <text evidence="2">The sequence shown here is derived from an EMBL/GenBank/DDBJ whole genome shotgun (WGS) entry which is preliminary data.</text>
</comment>